<feature type="transmembrane region" description="Helical" evidence="4">
    <location>
        <begin position="363"/>
        <end position="383"/>
    </location>
</feature>
<dbReference type="PRINTS" id="PR00038">
    <property type="entry name" value="HTHLUXR"/>
</dbReference>
<dbReference type="SUPFAM" id="SSF46894">
    <property type="entry name" value="C-terminal effector domain of the bipartite response regulators"/>
    <property type="match status" value="1"/>
</dbReference>
<dbReference type="Proteomes" id="UP001487305">
    <property type="component" value="Unassembled WGS sequence"/>
</dbReference>
<dbReference type="Gene3D" id="1.10.10.10">
    <property type="entry name" value="Winged helix-like DNA-binding domain superfamily/Winged helix DNA-binding domain"/>
    <property type="match status" value="1"/>
</dbReference>
<dbReference type="CDD" id="cd06170">
    <property type="entry name" value="LuxR_C_like"/>
    <property type="match status" value="1"/>
</dbReference>
<dbReference type="Pfam" id="PF00196">
    <property type="entry name" value="GerE"/>
    <property type="match status" value="1"/>
</dbReference>
<gene>
    <name evidence="6" type="ORF">AAA083_04425</name>
</gene>
<dbReference type="PANTHER" id="PTHR44688:SF16">
    <property type="entry name" value="DNA-BINDING TRANSCRIPTIONAL ACTIVATOR DEVR_DOSR"/>
    <property type="match status" value="1"/>
</dbReference>
<keyword evidence="2" id="KW-0238">DNA-binding</keyword>
<feature type="transmembrane region" description="Helical" evidence="4">
    <location>
        <begin position="301"/>
        <end position="319"/>
    </location>
</feature>
<reference evidence="6 7" key="1">
    <citation type="submission" date="2024-04" db="EMBL/GenBank/DDBJ databases">
        <title>Human intestinal bacterial collection.</title>
        <authorList>
            <person name="Pauvert C."/>
            <person name="Hitch T.C.A."/>
            <person name="Clavel T."/>
        </authorList>
    </citation>
    <scope>NUCLEOTIDE SEQUENCE [LARGE SCALE GENOMIC DNA]</scope>
    <source>
        <strain evidence="6 7">CLA-KB-H42</strain>
    </source>
</reference>
<dbReference type="PROSITE" id="PS50043">
    <property type="entry name" value="HTH_LUXR_2"/>
    <property type="match status" value="1"/>
</dbReference>
<keyword evidence="1" id="KW-0805">Transcription regulation</keyword>
<feature type="transmembrane region" description="Helical" evidence="4">
    <location>
        <begin position="147"/>
        <end position="167"/>
    </location>
</feature>
<evidence type="ECO:0000256" key="4">
    <source>
        <dbReference type="SAM" id="Phobius"/>
    </source>
</evidence>
<feature type="transmembrane region" description="Helical" evidence="4">
    <location>
        <begin position="117"/>
        <end position="135"/>
    </location>
</feature>
<feature type="transmembrane region" description="Helical" evidence="4">
    <location>
        <begin position="21"/>
        <end position="39"/>
    </location>
</feature>
<name>A0ABV1JAX3_9ACTN</name>
<keyword evidence="4" id="KW-0472">Membrane</keyword>
<evidence type="ECO:0000256" key="1">
    <source>
        <dbReference type="ARBA" id="ARBA00023015"/>
    </source>
</evidence>
<dbReference type="InterPro" id="IPR016032">
    <property type="entry name" value="Sig_transdc_resp-reg_C-effctor"/>
</dbReference>
<feature type="transmembrane region" description="Helical" evidence="4">
    <location>
        <begin position="245"/>
        <end position="262"/>
    </location>
</feature>
<protein>
    <submittedName>
        <fullName evidence="6">Helix-turn-helix transcriptional regulator</fullName>
    </submittedName>
</protein>
<accession>A0ABV1JAX3</accession>
<keyword evidence="4" id="KW-1133">Transmembrane helix</keyword>
<evidence type="ECO:0000259" key="5">
    <source>
        <dbReference type="PROSITE" id="PS50043"/>
    </source>
</evidence>
<comment type="caution">
    <text evidence="6">The sequence shown here is derived from an EMBL/GenBank/DDBJ whole genome shotgun (WGS) entry which is preliminary data.</text>
</comment>
<dbReference type="InterPro" id="IPR036388">
    <property type="entry name" value="WH-like_DNA-bd_sf"/>
</dbReference>
<keyword evidence="4" id="KW-0812">Transmembrane</keyword>
<dbReference type="PANTHER" id="PTHR44688">
    <property type="entry name" value="DNA-BINDING TRANSCRIPTIONAL ACTIVATOR DEVR_DOSR"/>
    <property type="match status" value="1"/>
</dbReference>
<feature type="transmembrane region" description="Helical" evidence="4">
    <location>
        <begin position="89"/>
        <end position="111"/>
    </location>
</feature>
<feature type="domain" description="HTH luxR-type" evidence="5">
    <location>
        <begin position="412"/>
        <end position="479"/>
    </location>
</feature>
<dbReference type="EMBL" id="JBBNOP010000003">
    <property type="protein sequence ID" value="MEQ3362221.1"/>
    <property type="molecule type" value="Genomic_DNA"/>
</dbReference>
<dbReference type="InterPro" id="IPR000792">
    <property type="entry name" value="Tscrpt_reg_LuxR_C"/>
</dbReference>
<keyword evidence="7" id="KW-1185">Reference proteome</keyword>
<feature type="transmembrane region" description="Helical" evidence="4">
    <location>
        <begin position="331"/>
        <end position="351"/>
    </location>
</feature>
<evidence type="ECO:0000313" key="7">
    <source>
        <dbReference type="Proteomes" id="UP001487305"/>
    </source>
</evidence>
<dbReference type="RefSeq" id="WP_349227215.1">
    <property type="nucleotide sequence ID" value="NZ_JBBNOP010000003.1"/>
</dbReference>
<evidence type="ECO:0000256" key="2">
    <source>
        <dbReference type="ARBA" id="ARBA00023125"/>
    </source>
</evidence>
<evidence type="ECO:0000256" key="3">
    <source>
        <dbReference type="ARBA" id="ARBA00023163"/>
    </source>
</evidence>
<feature type="transmembrane region" description="Helical" evidence="4">
    <location>
        <begin position="59"/>
        <end position="77"/>
    </location>
</feature>
<dbReference type="SMART" id="SM00421">
    <property type="entry name" value="HTH_LUXR"/>
    <property type="match status" value="1"/>
</dbReference>
<evidence type="ECO:0000313" key="6">
    <source>
        <dbReference type="EMBL" id="MEQ3362221.1"/>
    </source>
</evidence>
<proteinExistence type="predicted"/>
<organism evidence="6 7">
    <name type="scientific">Raoultibacter massiliensis</name>
    <dbReference type="NCBI Taxonomy" id="1852371"/>
    <lineage>
        <taxon>Bacteria</taxon>
        <taxon>Bacillati</taxon>
        <taxon>Actinomycetota</taxon>
        <taxon>Coriobacteriia</taxon>
        <taxon>Eggerthellales</taxon>
        <taxon>Eggerthellaceae</taxon>
        <taxon>Raoultibacter</taxon>
    </lineage>
</organism>
<feature type="transmembrane region" description="Helical" evidence="4">
    <location>
        <begin position="213"/>
        <end position="233"/>
    </location>
</feature>
<feature type="transmembrane region" description="Helical" evidence="4">
    <location>
        <begin position="173"/>
        <end position="192"/>
    </location>
</feature>
<feature type="transmembrane region" description="Helical" evidence="4">
    <location>
        <begin position="274"/>
        <end position="295"/>
    </location>
</feature>
<sequence>MNCEATVRGTASSEALPAPTLALLICGLGFYVGWQTVGISPTLFPQPHSGASDVLEPMSYLQTALFLVMLLATGWYAHRRRNLLSSRLIVILAAVLVFASTAGMYLCGWVLDVPVGAAVFSLLAASKAIMLLLWAECLCRVRFRDALLCVSSSYVIVFALCLLVAGLQPVPALVVHSLFPLISGAALLILRSDRPFYALQGVPVREGRPFAHLPLRLFIGIGLFGAAHLLVNMLSETKYPAAEELQTLIAGLALSICIALLATRRSDKFNFTILYRMLTPLIIVSVILVLTLEAGNQQYEAFIIGLSWAFFRIFTWTLWCSIAMRTRAPAACVFAVGQFTLTLCSTLAQLACDTFLPVATIPLPIMISAIIVLTVGTSAFVMSEGDVRRFFEKRSIAKNKLDEAGESVAQSVQCAAREYGLSKRESEIAELVMRGKNNVAIQESLYITESTLRTHLRNIYGKTSVHSRQELISLLLSYIDDGE</sequence>
<keyword evidence="3" id="KW-0804">Transcription</keyword>